<evidence type="ECO:0000313" key="2">
    <source>
        <dbReference type="Proteomes" id="UP000019030"/>
    </source>
</evidence>
<keyword evidence="2" id="KW-1185">Reference proteome</keyword>
<evidence type="ECO:0000313" key="1">
    <source>
        <dbReference type="EMBL" id="AJW29004.1"/>
    </source>
</evidence>
<reference evidence="1 2" key="1">
    <citation type="submission" date="2014-01" db="EMBL/GenBank/DDBJ databases">
        <title>Isolation of Serratia multitudinisentens RB-25 from Ex-Landfill site.</title>
        <authorList>
            <person name="Robson E.H.J."/>
        </authorList>
    </citation>
    <scope>NUCLEOTIDE SEQUENCE [LARGE SCALE GENOMIC DNA]</scope>
    <source>
        <strain evidence="1 2">RB-25</strain>
    </source>
</reference>
<proteinExistence type="predicted"/>
<dbReference type="eggNOG" id="COG3539">
    <property type="taxonomic scope" value="Bacteria"/>
</dbReference>
<dbReference type="KEGG" id="sfo:Z042_26390"/>
<dbReference type="EMBL" id="CP007044">
    <property type="protein sequence ID" value="AJW29004.1"/>
    <property type="molecule type" value="Genomic_DNA"/>
</dbReference>
<protein>
    <recommendedName>
        <fullName evidence="3">Fimbrial-type adhesion domain-containing protein</fullName>
    </recommendedName>
</protein>
<dbReference type="SUPFAM" id="SSF49401">
    <property type="entry name" value="Bacterial adhesins"/>
    <property type="match status" value="1"/>
</dbReference>
<dbReference type="InterPro" id="IPR008966">
    <property type="entry name" value="Adhesion_dom_sf"/>
</dbReference>
<gene>
    <name evidence="1" type="ORF">Z042_26390</name>
</gene>
<dbReference type="InterPro" id="IPR036937">
    <property type="entry name" value="Adhesion_dom_fimbrial_sf"/>
</dbReference>
<dbReference type="Gene3D" id="2.60.40.1090">
    <property type="entry name" value="Fimbrial-type adhesion domain"/>
    <property type="match status" value="1"/>
</dbReference>
<sequence>MPSAEIKQAGASGVQPRDLAVNYANCTGFGIHPKLTISGTTLSAGIPLFTKNNNAGNDDASGYGVRLVSSAAPQTALGDGDRVSVGTPGVPLSELNGTQTPFQASLSCGNNCAASTLHGGMLSATVTFQFLYE</sequence>
<dbReference type="STRING" id="1441930.Z042_26390"/>
<dbReference type="HOGENOM" id="CLU_1905313_0_0_6"/>
<dbReference type="GO" id="GO:0007155">
    <property type="term" value="P:cell adhesion"/>
    <property type="evidence" value="ECO:0007669"/>
    <property type="project" value="InterPro"/>
</dbReference>
<dbReference type="GO" id="GO:0009289">
    <property type="term" value="C:pilus"/>
    <property type="evidence" value="ECO:0007669"/>
    <property type="project" value="InterPro"/>
</dbReference>
<dbReference type="AlphaFoldDB" id="A0A0D4ZY32"/>
<name>A0A0D4ZY32_9GAMM</name>
<accession>A0A0D4ZY32</accession>
<organism evidence="1 2">
    <name type="scientific">Chania multitudinisentens RB-25</name>
    <dbReference type="NCBI Taxonomy" id="1441930"/>
    <lineage>
        <taxon>Bacteria</taxon>
        <taxon>Pseudomonadati</taxon>
        <taxon>Pseudomonadota</taxon>
        <taxon>Gammaproteobacteria</taxon>
        <taxon>Enterobacterales</taxon>
        <taxon>Yersiniaceae</taxon>
        <taxon>Chania</taxon>
    </lineage>
</organism>
<reference evidence="1 2" key="2">
    <citation type="submission" date="2015-03" db="EMBL/GenBank/DDBJ databases">
        <authorList>
            <person name="Chan K.-G."/>
        </authorList>
    </citation>
    <scope>NUCLEOTIDE SEQUENCE [LARGE SCALE GENOMIC DNA]</scope>
    <source>
        <strain evidence="1 2">RB-25</strain>
    </source>
</reference>
<evidence type="ECO:0008006" key="3">
    <source>
        <dbReference type="Google" id="ProtNLM"/>
    </source>
</evidence>
<dbReference type="Proteomes" id="UP000019030">
    <property type="component" value="Chromosome"/>
</dbReference>